<reference evidence="3 4" key="1">
    <citation type="submission" date="2017-11" db="EMBL/GenBank/DDBJ databases">
        <title>Genome sequence of Entomoplasma melaleucae M1 (ATCC 49191).</title>
        <authorList>
            <person name="Lo W.-S."/>
            <person name="Gasparich G.E."/>
            <person name="Kuo C.-H."/>
        </authorList>
    </citation>
    <scope>NUCLEOTIDE SEQUENCE [LARGE SCALE GENOMIC DNA]</scope>
    <source>
        <strain evidence="3 4">M1</strain>
    </source>
</reference>
<keyword evidence="1" id="KW-1133">Transmembrane helix</keyword>
<dbReference type="InterPro" id="IPR052710">
    <property type="entry name" value="CAAX_protease"/>
</dbReference>
<dbReference type="RefSeq" id="WP_028124352.1">
    <property type="nucleotide sequence ID" value="NZ_CP024964.1"/>
</dbReference>
<feature type="transmembrane region" description="Helical" evidence="1">
    <location>
        <begin position="294"/>
        <end position="314"/>
    </location>
</feature>
<dbReference type="GO" id="GO:0080120">
    <property type="term" value="P:CAAX-box protein maturation"/>
    <property type="evidence" value="ECO:0007669"/>
    <property type="project" value="UniProtKB-ARBA"/>
</dbReference>
<feature type="transmembrane region" description="Helical" evidence="1">
    <location>
        <begin position="248"/>
        <end position="265"/>
    </location>
</feature>
<feature type="transmembrane region" description="Helical" evidence="1">
    <location>
        <begin position="27"/>
        <end position="52"/>
    </location>
</feature>
<sequence>MELSFKKLNLQDQLPPEAKFKFNVFNLLIDGIIFATSILFVPLIVLIILKFTIHGNTAEDTANYINLVFVPVQIICSAVGCLILYKRDNQLFIRTNAIGIYAFIVVPFLFVIILGSLILAVAGNSNVTSQLVSIILQTIAEIIIGVILFIKVPFLKERIILTLKNEWKKVLSVAFIMSIVLFAVSFGLSFLAKETSNQSALEDLYNSSSVALKVIYSILLFIFSVIVAPMVEELAFRDSIFTGVGNKWFALIVSSLAFAMVHVSMGDVENIYVYFIPGLILSATFIFTEGNVTYTWLAHLGSNFITFILMIVRISGVN</sequence>
<dbReference type="EMBL" id="CP024964">
    <property type="protein sequence ID" value="ATZ18257.1"/>
    <property type="molecule type" value="Genomic_DNA"/>
</dbReference>
<keyword evidence="4" id="KW-1185">Reference proteome</keyword>
<dbReference type="Pfam" id="PF02517">
    <property type="entry name" value="Rce1-like"/>
    <property type="match status" value="1"/>
</dbReference>
<gene>
    <name evidence="3" type="ORF">EMELA_v1c07700</name>
</gene>
<keyword evidence="3" id="KW-0645">Protease</keyword>
<dbReference type="GO" id="GO:0004175">
    <property type="term" value="F:endopeptidase activity"/>
    <property type="evidence" value="ECO:0007669"/>
    <property type="project" value="UniProtKB-ARBA"/>
</dbReference>
<feature type="transmembrane region" description="Helical" evidence="1">
    <location>
        <begin position="214"/>
        <end position="236"/>
    </location>
</feature>
<dbReference type="AlphaFoldDB" id="A0A2K8NWV5"/>
<name>A0A2K8NWV5_9MOLU</name>
<organism evidence="3 4">
    <name type="scientific">Mesoplasma melaleucae</name>
    <dbReference type="NCBI Taxonomy" id="81459"/>
    <lineage>
        <taxon>Bacteria</taxon>
        <taxon>Bacillati</taxon>
        <taxon>Mycoplasmatota</taxon>
        <taxon>Mollicutes</taxon>
        <taxon>Entomoplasmatales</taxon>
        <taxon>Entomoplasmataceae</taxon>
        <taxon>Mesoplasma</taxon>
    </lineage>
</organism>
<proteinExistence type="predicted"/>
<feature type="transmembrane region" description="Helical" evidence="1">
    <location>
        <begin position="131"/>
        <end position="150"/>
    </location>
</feature>
<evidence type="ECO:0000256" key="1">
    <source>
        <dbReference type="SAM" id="Phobius"/>
    </source>
</evidence>
<feature type="transmembrane region" description="Helical" evidence="1">
    <location>
        <begin position="271"/>
        <end position="287"/>
    </location>
</feature>
<dbReference type="InterPro" id="IPR003675">
    <property type="entry name" value="Rce1/LyrA-like_dom"/>
</dbReference>
<dbReference type="GO" id="GO:0006508">
    <property type="term" value="P:proteolysis"/>
    <property type="evidence" value="ECO:0007669"/>
    <property type="project" value="UniProtKB-KW"/>
</dbReference>
<accession>A0A2K8NWV5</accession>
<keyword evidence="1" id="KW-0472">Membrane</keyword>
<protein>
    <submittedName>
        <fullName evidence="3">CAAX amino terminal membrane bound protease</fullName>
    </submittedName>
</protein>
<feature type="transmembrane region" description="Helical" evidence="1">
    <location>
        <begin position="97"/>
        <end position="119"/>
    </location>
</feature>
<evidence type="ECO:0000313" key="4">
    <source>
        <dbReference type="Proteomes" id="UP000231896"/>
    </source>
</evidence>
<keyword evidence="1" id="KW-0812">Transmembrane</keyword>
<dbReference type="KEGG" id="eml:EMELA_v1c07700"/>
<feature type="transmembrane region" description="Helical" evidence="1">
    <location>
        <begin position="170"/>
        <end position="192"/>
    </location>
</feature>
<evidence type="ECO:0000259" key="2">
    <source>
        <dbReference type="Pfam" id="PF02517"/>
    </source>
</evidence>
<evidence type="ECO:0000313" key="3">
    <source>
        <dbReference type="EMBL" id="ATZ18257.1"/>
    </source>
</evidence>
<feature type="domain" description="CAAX prenyl protease 2/Lysostaphin resistance protein A-like" evidence="2">
    <location>
        <begin position="217"/>
        <end position="305"/>
    </location>
</feature>
<dbReference type="PANTHER" id="PTHR36435">
    <property type="entry name" value="SLR1288 PROTEIN"/>
    <property type="match status" value="1"/>
</dbReference>
<dbReference type="PANTHER" id="PTHR36435:SF1">
    <property type="entry name" value="CAAX AMINO TERMINAL PROTEASE FAMILY PROTEIN"/>
    <property type="match status" value="1"/>
</dbReference>
<dbReference type="Proteomes" id="UP000231896">
    <property type="component" value="Chromosome"/>
</dbReference>
<feature type="transmembrane region" description="Helical" evidence="1">
    <location>
        <begin position="64"/>
        <end position="85"/>
    </location>
</feature>
<keyword evidence="3" id="KW-0378">Hydrolase</keyword>
<dbReference type="STRING" id="1408435.GCA_000685885_00999"/>